<proteinExistence type="predicted"/>
<dbReference type="PANTHER" id="PTHR33293:SF1">
    <property type="entry name" value="INSERTION ELEMENT IS1 1 PROTEIN INSB-RELATED"/>
    <property type="match status" value="1"/>
</dbReference>
<dbReference type="Proteomes" id="UP000000663">
    <property type="component" value="Chromosome"/>
</dbReference>
<sequence>MGLPIDCGIRPACQNDSCEFYLKSEGSRVVKKGFSRAGHQVFQCRHCGRHFCETINTPMYGRRITREDVILIGKLLNERNGIRAIERITGHHRDTVMRVAKDLARHAEFLSSVLGDGLSSEAEHEVDEMWTFVQKKKSISR</sequence>
<evidence type="ECO:0000313" key="2">
    <source>
        <dbReference type="Proteomes" id="UP000000663"/>
    </source>
</evidence>
<keyword evidence="2" id="KW-1185">Reference proteome</keyword>
<reference evidence="1 2" key="1">
    <citation type="journal article" date="2006" name="Science">
        <title>Genome of rice cluster I archaea -- the key methane producers in the rice rhizosphere.</title>
        <authorList>
            <person name="Erkel C."/>
            <person name="Kube M."/>
            <person name="Reinhardt R."/>
            <person name="Liesack W."/>
        </authorList>
    </citation>
    <scope>NUCLEOTIDE SEQUENCE [LARGE SCALE GENOMIC DNA]</scope>
    <source>
        <strain evidence="2">DSM 22066 / NBRC 105507 / MRE50</strain>
    </source>
</reference>
<organism evidence="1 2">
    <name type="scientific">Methanocella arvoryzae (strain DSM 22066 / NBRC 105507 / MRE50)</name>
    <dbReference type="NCBI Taxonomy" id="351160"/>
    <lineage>
        <taxon>Archaea</taxon>
        <taxon>Methanobacteriati</taxon>
        <taxon>Methanobacteriota</taxon>
        <taxon>Stenosarchaea group</taxon>
        <taxon>Methanomicrobia</taxon>
        <taxon>Methanocellales</taxon>
        <taxon>Methanocellaceae</taxon>
        <taxon>Methanocella</taxon>
    </lineage>
</organism>
<dbReference type="InterPro" id="IPR051354">
    <property type="entry name" value="Transposase_27_IS1"/>
</dbReference>
<evidence type="ECO:0008006" key="3">
    <source>
        <dbReference type="Google" id="ProtNLM"/>
    </source>
</evidence>
<dbReference type="AlphaFoldDB" id="Q0W4F0"/>
<dbReference type="PANTHER" id="PTHR33293">
    <property type="entry name" value="INSERTION ELEMENT IS1 1 PROTEIN INSB-RELATED"/>
    <property type="match status" value="1"/>
</dbReference>
<dbReference type="KEGG" id="rci:RCIA118"/>
<protein>
    <recommendedName>
        <fullName evidence="3">IS1 family transposase</fullName>
    </recommendedName>
</protein>
<name>Q0W4F0_METAR</name>
<dbReference type="EMBL" id="AM114193">
    <property type="protein sequence ID" value="CAJ36743.1"/>
    <property type="molecule type" value="Genomic_DNA"/>
</dbReference>
<gene>
    <name evidence="1" type="ORF">RCIA118</name>
</gene>
<evidence type="ECO:0000313" key="1">
    <source>
        <dbReference type="EMBL" id="CAJ36743.1"/>
    </source>
</evidence>
<dbReference type="eggNOG" id="arCOG02138">
    <property type="taxonomic scope" value="Archaea"/>
</dbReference>
<accession>Q0W4F0</accession>
<dbReference type="STRING" id="351160.RCIA118"/>